<keyword evidence="2" id="KW-0238">DNA-binding</keyword>
<name>A0A543NKH9_9ACTN</name>
<dbReference type="GO" id="GO:0006310">
    <property type="term" value="P:DNA recombination"/>
    <property type="evidence" value="ECO:0007669"/>
    <property type="project" value="UniProtKB-KW"/>
</dbReference>
<dbReference type="SUPFAM" id="SSF56349">
    <property type="entry name" value="DNA breaking-rejoining enzymes"/>
    <property type="match status" value="1"/>
</dbReference>
<dbReference type="InterPro" id="IPR050090">
    <property type="entry name" value="Tyrosine_recombinase_XerCD"/>
</dbReference>
<evidence type="ECO:0000256" key="3">
    <source>
        <dbReference type="ARBA" id="ARBA00023172"/>
    </source>
</evidence>
<organism evidence="5 6">
    <name type="scientific">Haloactinospora alba</name>
    <dbReference type="NCBI Taxonomy" id="405555"/>
    <lineage>
        <taxon>Bacteria</taxon>
        <taxon>Bacillati</taxon>
        <taxon>Actinomycetota</taxon>
        <taxon>Actinomycetes</taxon>
        <taxon>Streptosporangiales</taxon>
        <taxon>Nocardiopsidaceae</taxon>
        <taxon>Haloactinospora</taxon>
    </lineage>
</organism>
<keyword evidence="3" id="KW-0233">DNA recombination</keyword>
<sequence length="381" mass="43301">MQRGFLVGISADLPGSARMELVEGVVHLDPAPAVYKAMLAGWARQQRTRYLKDSTVETRTAAVQRLERFSGQYPWEWGPAEVEEFIADLRSPGRRHPITVSTARGYENSLRLFMDYITDPRYGWPDICEAKFGRRPQQILHEWNTIAHTGDYEGRPGRRPLTYDEVQALFDAADGRAEQIRSRGRKGGLAAIRDAALLKVVYAFGLRRQEARGLDLADLRSNPQCREYGKFGGLYVRYGKSSRGGVPKRRTVLTVPEMDWIVDVLDHYVHEVRPLFGPGKIPALWVTERRSRLSRRSASDAFETARQLAGLPGELDLHALRHSYVTHLVEFDYPERFVSEQVGHSYASTTAIYTGVSDAYRNRLLERSLKERHGELWGASI</sequence>
<dbReference type="Pfam" id="PF00589">
    <property type="entry name" value="Phage_integrase"/>
    <property type="match status" value="1"/>
</dbReference>
<protein>
    <submittedName>
        <fullName evidence="5">Phage integrase family protein</fullName>
    </submittedName>
</protein>
<evidence type="ECO:0000313" key="6">
    <source>
        <dbReference type="Proteomes" id="UP000317422"/>
    </source>
</evidence>
<evidence type="ECO:0000256" key="1">
    <source>
        <dbReference type="ARBA" id="ARBA00008857"/>
    </source>
</evidence>
<reference evidence="5 6" key="1">
    <citation type="submission" date="2019-06" db="EMBL/GenBank/DDBJ databases">
        <title>Sequencing the genomes of 1000 actinobacteria strains.</title>
        <authorList>
            <person name="Klenk H.-P."/>
        </authorList>
    </citation>
    <scope>NUCLEOTIDE SEQUENCE [LARGE SCALE GENOMIC DNA]</scope>
    <source>
        <strain evidence="5 6">DSM 45015</strain>
    </source>
</reference>
<comment type="similarity">
    <text evidence="1">Belongs to the 'phage' integrase family.</text>
</comment>
<dbReference type="InterPro" id="IPR013762">
    <property type="entry name" value="Integrase-like_cat_sf"/>
</dbReference>
<dbReference type="InterPro" id="IPR002104">
    <property type="entry name" value="Integrase_catalytic"/>
</dbReference>
<dbReference type="GO" id="GO:0015074">
    <property type="term" value="P:DNA integration"/>
    <property type="evidence" value="ECO:0007669"/>
    <property type="project" value="InterPro"/>
</dbReference>
<comment type="caution">
    <text evidence="5">The sequence shown here is derived from an EMBL/GenBank/DDBJ whole genome shotgun (WGS) entry which is preliminary data.</text>
</comment>
<proteinExistence type="inferred from homology"/>
<dbReference type="PROSITE" id="PS51898">
    <property type="entry name" value="TYR_RECOMBINASE"/>
    <property type="match status" value="1"/>
</dbReference>
<dbReference type="PANTHER" id="PTHR30349">
    <property type="entry name" value="PHAGE INTEGRASE-RELATED"/>
    <property type="match status" value="1"/>
</dbReference>
<evidence type="ECO:0000256" key="2">
    <source>
        <dbReference type="ARBA" id="ARBA00023125"/>
    </source>
</evidence>
<dbReference type="OrthoDB" id="3698359at2"/>
<dbReference type="RefSeq" id="WP_141923827.1">
    <property type="nucleotide sequence ID" value="NZ_VFQC01000001.1"/>
</dbReference>
<accession>A0A543NKH9</accession>
<dbReference type="EMBL" id="VFQC01000001">
    <property type="protein sequence ID" value="TQN32316.1"/>
    <property type="molecule type" value="Genomic_DNA"/>
</dbReference>
<dbReference type="GO" id="GO:0003677">
    <property type="term" value="F:DNA binding"/>
    <property type="evidence" value="ECO:0007669"/>
    <property type="project" value="UniProtKB-KW"/>
</dbReference>
<feature type="domain" description="Tyr recombinase" evidence="4">
    <location>
        <begin position="156"/>
        <end position="367"/>
    </location>
</feature>
<evidence type="ECO:0000259" key="4">
    <source>
        <dbReference type="PROSITE" id="PS51898"/>
    </source>
</evidence>
<dbReference type="Proteomes" id="UP000317422">
    <property type="component" value="Unassembled WGS sequence"/>
</dbReference>
<dbReference type="Gene3D" id="1.10.443.10">
    <property type="entry name" value="Intergrase catalytic core"/>
    <property type="match status" value="1"/>
</dbReference>
<dbReference type="InterPro" id="IPR011010">
    <property type="entry name" value="DNA_brk_join_enz"/>
</dbReference>
<gene>
    <name evidence="5" type="ORF">FHX37_2267</name>
</gene>
<evidence type="ECO:0000313" key="5">
    <source>
        <dbReference type="EMBL" id="TQN32316.1"/>
    </source>
</evidence>
<dbReference type="AlphaFoldDB" id="A0A543NKH9"/>
<keyword evidence="6" id="KW-1185">Reference proteome</keyword>
<dbReference type="PANTHER" id="PTHR30349:SF41">
    <property type="entry name" value="INTEGRASE_RECOMBINASE PROTEIN MJ0367-RELATED"/>
    <property type="match status" value="1"/>
</dbReference>